<dbReference type="PATRIC" id="fig|1230453.4.peg.1260"/>
<organism evidence="1 2">
    <name type="scientific">Haloferax elongans ATCC BAA-1513</name>
    <dbReference type="NCBI Taxonomy" id="1230453"/>
    <lineage>
        <taxon>Archaea</taxon>
        <taxon>Methanobacteriati</taxon>
        <taxon>Methanobacteriota</taxon>
        <taxon>Stenosarchaea group</taxon>
        <taxon>Halobacteria</taxon>
        <taxon>Halobacteriales</taxon>
        <taxon>Haloferacaceae</taxon>
        <taxon>Haloferax</taxon>
    </lineage>
</organism>
<name>M0HPP1_HALEO</name>
<dbReference type="EMBL" id="AOLK01000013">
    <property type="protein sequence ID" value="ELZ86535.1"/>
    <property type="molecule type" value="Genomic_DNA"/>
</dbReference>
<reference evidence="1 2" key="1">
    <citation type="journal article" date="2014" name="PLoS Genet.">
        <title>Phylogenetically driven sequencing of extremely halophilic archaea reveals strategies for static and dynamic osmo-response.</title>
        <authorList>
            <person name="Becker E.A."/>
            <person name="Seitzer P.M."/>
            <person name="Tritt A."/>
            <person name="Larsen D."/>
            <person name="Krusor M."/>
            <person name="Yao A.I."/>
            <person name="Wu D."/>
            <person name="Madern D."/>
            <person name="Eisen J.A."/>
            <person name="Darling A.E."/>
            <person name="Facciotti M.T."/>
        </authorList>
    </citation>
    <scope>NUCLEOTIDE SEQUENCE [LARGE SCALE GENOMIC DNA]</scope>
    <source>
        <strain evidence="1 2">ATCC BAA-1513</strain>
    </source>
</reference>
<evidence type="ECO:0008006" key="3">
    <source>
        <dbReference type="Google" id="ProtNLM"/>
    </source>
</evidence>
<dbReference type="InterPro" id="IPR012440">
    <property type="entry name" value="DUF1641"/>
</dbReference>
<keyword evidence="2" id="KW-1185">Reference proteome</keyword>
<evidence type="ECO:0000313" key="1">
    <source>
        <dbReference type="EMBL" id="ELZ86535.1"/>
    </source>
</evidence>
<dbReference type="Pfam" id="PF07849">
    <property type="entry name" value="DUF1641"/>
    <property type="match status" value="1"/>
</dbReference>
<evidence type="ECO:0000313" key="2">
    <source>
        <dbReference type="Proteomes" id="UP000011612"/>
    </source>
</evidence>
<protein>
    <recommendedName>
        <fullName evidence="3">DUF1641 domain-containing protein</fullName>
    </recommendedName>
</protein>
<accession>M0HPP1</accession>
<dbReference type="AlphaFoldDB" id="M0HPP1"/>
<dbReference type="RefSeq" id="WP_008323432.1">
    <property type="nucleotide sequence ID" value="NZ_AOLK01000013.1"/>
</dbReference>
<comment type="caution">
    <text evidence="1">The sequence shown here is derived from an EMBL/GenBank/DDBJ whole genome shotgun (WGS) entry which is preliminary data.</text>
</comment>
<dbReference type="PANTHER" id="PTHR38433">
    <property type="match status" value="1"/>
</dbReference>
<dbReference type="STRING" id="1230453.C453_06526"/>
<dbReference type="Proteomes" id="UP000011612">
    <property type="component" value="Unassembled WGS sequence"/>
</dbReference>
<gene>
    <name evidence="1" type="ORF">C453_06526</name>
</gene>
<dbReference type="OrthoDB" id="56850at2157"/>
<dbReference type="PANTHER" id="PTHR38433:SF1">
    <property type="entry name" value="DUF1641 DOMAIN-CONTAINING PROTEIN"/>
    <property type="match status" value="1"/>
</dbReference>
<sequence>MSDSSTTTNGQNQETAPREALEAAIAEHPEEVVAFVERVGLVNELLDTTQLATGAMDDEMVTRLAGTSSLLLESADSLATRETASLASSVGENAEDLESALQTLVRLEQTGTLDELAQIADAVTLLTAALDDEMVATLAKTGSSLGEVADTASDPDTVHAIQTMLRGMGDAGSEPPKQTGTLGMVRSLRDPDVQRGMHFLLALARGIGSDLDEEGA</sequence>
<proteinExistence type="predicted"/>